<dbReference type="Pfam" id="PF00206">
    <property type="entry name" value="Lyase_1"/>
    <property type="match status" value="1"/>
</dbReference>
<gene>
    <name evidence="4 7" type="primary">fumC</name>
    <name evidence="7" type="ORF">NHE_0058</name>
</gene>
<comment type="subunit">
    <text evidence="4">Homotetramer.</text>
</comment>
<feature type="binding site" evidence="4">
    <location>
        <position position="318"/>
    </location>
    <ligand>
        <name>substrate</name>
    </ligand>
</feature>
<comment type="pathway">
    <text evidence="4">Carbohydrate metabolism; tricarboxylic acid cycle; (S)-malate from fumarate: step 1/1.</text>
</comment>
<feature type="binding site" evidence="4">
    <location>
        <position position="186"/>
    </location>
    <ligand>
        <name>substrate</name>
    </ligand>
</feature>
<evidence type="ECO:0000256" key="3">
    <source>
        <dbReference type="ARBA" id="ARBA00023239"/>
    </source>
</evidence>
<dbReference type="InterPro" id="IPR000362">
    <property type="entry name" value="Fumarate_lyase_fam"/>
</dbReference>
<feature type="domain" description="Fumarate lyase N-terminal" evidence="5">
    <location>
        <begin position="11"/>
        <end position="341"/>
    </location>
</feature>
<dbReference type="GO" id="GO:0006106">
    <property type="term" value="P:fumarate metabolic process"/>
    <property type="evidence" value="ECO:0007669"/>
    <property type="project" value="InterPro"/>
</dbReference>
<feature type="domain" description="Fumarase C C-terminal" evidence="6">
    <location>
        <begin position="407"/>
        <end position="459"/>
    </location>
</feature>
<dbReference type="InterPro" id="IPR024083">
    <property type="entry name" value="Fumarase/histidase_N"/>
</dbReference>
<reference evidence="7 8" key="1">
    <citation type="submission" date="2014-03" db="EMBL/GenBank/DDBJ databases">
        <title>Sequencing and Comparison of Genomes and Transcriptome Profiles of Human Ehrlichiosis Agents.</title>
        <authorList>
            <person name="Lin M."/>
            <person name="Daugherty S.C."/>
            <person name="Nagaraj S."/>
            <person name="Cheng Z."/>
            <person name="Xiong Q."/>
            <person name="Lin F.-Y."/>
            <person name="Sengamalay N."/>
            <person name="Ott S."/>
            <person name="Godinez A."/>
            <person name="Tallon L.J."/>
            <person name="Sadzewicz L."/>
            <person name="Fraser C.M."/>
            <person name="Dunning Hotopp J.C."/>
            <person name="Rikihisa Y."/>
        </authorList>
    </citation>
    <scope>NUCLEOTIDE SEQUENCE [LARGE SCALE GENOMIC DNA]</scope>
    <source>
        <strain evidence="7 8">Oregon</strain>
    </source>
</reference>
<dbReference type="Gene3D" id="1.10.40.30">
    <property type="entry name" value="Fumarase/aspartase (C-terminal domain)"/>
    <property type="match status" value="1"/>
</dbReference>
<dbReference type="Pfam" id="PF10415">
    <property type="entry name" value="FumaraseC_C"/>
    <property type="match status" value="1"/>
</dbReference>
<dbReference type="CDD" id="cd01362">
    <property type="entry name" value="Fumarase_classII"/>
    <property type="match status" value="1"/>
</dbReference>
<dbReference type="GO" id="GO:0006099">
    <property type="term" value="P:tricarboxylic acid cycle"/>
    <property type="evidence" value="ECO:0007669"/>
    <property type="project" value="UniProtKB-UniRule"/>
</dbReference>
<dbReference type="OrthoDB" id="9802809at2"/>
<keyword evidence="4" id="KW-0963">Cytoplasm</keyword>
<dbReference type="KEGG" id="nhm:NHE_0058"/>
<dbReference type="Gene3D" id="1.10.275.10">
    <property type="entry name" value="Fumarase/aspartase (N-terminal domain)"/>
    <property type="match status" value="1"/>
</dbReference>
<dbReference type="AlphaFoldDB" id="X5GVH4"/>
<dbReference type="InterPro" id="IPR020557">
    <property type="entry name" value="Fumarate_lyase_CS"/>
</dbReference>
<dbReference type="NCBIfam" id="NF008909">
    <property type="entry name" value="PRK12273.1"/>
    <property type="match status" value="1"/>
</dbReference>
<dbReference type="HAMAP" id="MF_00743">
    <property type="entry name" value="FumaraseC"/>
    <property type="match status" value="1"/>
</dbReference>
<keyword evidence="3 4" id="KW-0456">Lyase</keyword>
<dbReference type="PROSITE" id="PS00163">
    <property type="entry name" value="FUMARATE_LYASES"/>
    <property type="match status" value="1"/>
</dbReference>
<comment type="catalytic activity">
    <reaction evidence="4">
        <text>(S)-malate = fumarate + H2O</text>
        <dbReference type="Rhea" id="RHEA:12460"/>
        <dbReference type="ChEBI" id="CHEBI:15377"/>
        <dbReference type="ChEBI" id="CHEBI:15589"/>
        <dbReference type="ChEBI" id="CHEBI:29806"/>
        <dbReference type="EC" id="4.2.1.2"/>
    </reaction>
</comment>
<sequence length="463" mass="50655">MDYRIEKDSIGEINVPKKSYWGAQTQRSIENFKIGTEKIPIEVIRAIAVIKLAAARVNANEGLLRKEYLPVIEEVCNEIISEKLDDQFPLSVWQTGSGTQTNMNVNEVIANRAIEKLNGVLGSKSPIHPNDHINMCQSSNDTFPTAMRIAAVKMIGESLIPSLSYLMDVLSEKITDFEGIIKIGRTHMQDATPIPLAQEFSCFRAQLAKSKERLNENLNRLYEIPQGGTAVGTGLNTKKGFDKKIVDEISKITGVSFFPAGNKCEMIAAHDVLVELSGNLNVLATSLMKIGNDIRLLASGPRCGIGELTLPANEPGSSIMPGKVNPTQCEALTMVCTQVMGNHFTVTVAGASGQLQLNTFKPVIIYNVLQSARLLADSMKSFAEKCVCGITANKKQIRLILERSLMLVTALNKHIGYDKAASIAKLAYSKDCTLKEAAVELKLISGEEFDKIVDPETMVEPRN</sequence>
<dbReference type="NCBIfam" id="TIGR00979">
    <property type="entry name" value="fumC_II"/>
    <property type="match status" value="1"/>
</dbReference>
<dbReference type="PANTHER" id="PTHR11444:SF1">
    <property type="entry name" value="FUMARATE HYDRATASE, MITOCHONDRIAL"/>
    <property type="match status" value="1"/>
</dbReference>
<feature type="binding site" evidence="4">
    <location>
        <begin position="138"/>
        <end position="140"/>
    </location>
    <ligand>
        <name>substrate</name>
    </ligand>
</feature>
<dbReference type="EMBL" id="CP007481">
    <property type="protein sequence ID" value="AHX11032.1"/>
    <property type="molecule type" value="Genomic_DNA"/>
</dbReference>
<dbReference type="HOGENOM" id="CLU_021594_4_1_5"/>
<comment type="subcellular location">
    <subcellularLocation>
        <location evidence="4">Cytoplasm</location>
    </subcellularLocation>
</comment>
<keyword evidence="2 4" id="KW-0816">Tricarboxylic acid cycle</keyword>
<dbReference type="GO" id="GO:0004333">
    <property type="term" value="F:fumarate hydratase activity"/>
    <property type="evidence" value="ECO:0007669"/>
    <property type="project" value="UniProtKB-UniRule"/>
</dbReference>
<comment type="miscellaneous">
    <text evidence="4">There are 2 substrate-binding sites: the catalytic A site, and the non-catalytic B site that may play a role in the transfer of substrate or product between the active site and the solvent. Alternatively, the B site may bind allosteric effectors.</text>
</comment>
<dbReference type="EC" id="4.2.1.2" evidence="4"/>
<dbReference type="SUPFAM" id="SSF48557">
    <property type="entry name" value="L-aspartase-like"/>
    <property type="match status" value="1"/>
</dbReference>
<evidence type="ECO:0000259" key="5">
    <source>
        <dbReference type="Pfam" id="PF00206"/>
    </source>
</evidence>
<evidence type="ECO:0000256" key="1">
    <source>
        <dbReference type="ARBA" id="ARBA00009084"/>
    </source>
</evidence>
<dbReference type="GO" id="GO:0006108">
    <property type="term" value="P:malate metabolic process"/>
    <property type="evidence" value="ECO:0007669"/>
    <property type="project" value="TreeGrafter"/>
</dbReference>
<feature type="binding site" evidence="4">
    <location>
        <begin position="97"/>
        <end position="99"/>
    </location>
    <ligand>
        <name>substrate</name>
    </ligand>
</feature>
<dbReference type="PRINTS" id="PR00149">
    <property type="entry name" value="FUMRATELYASE"/>
</dbReference>
<proteinExistence type="inferred from homology"/>
<protein>
    <recommendedName>
        <fullName evidence="4">Fumarate hydratase class II</fullName>
        <shortName evidence="4">Fumarase C</shortName>
        <ecNumber evidence="4">4.2.1.2</ecNumber>
    </recommendedName>
    <alternativeName>
        <fullName evidence="4">Aerobic fumarase</fullName>
    </alternativeName>
    <alternativeName>
        <fullName evidence="4">Iron-independent fumarase</fullName>
    </alternativeName>
</protein>
<comment type="function">
    <text evidence="4">Involved in the TCA cycle. Catalyzes the stereospecific interconversion of fumarate to L-malate.</text>
</comment>
<evidence type="ECO:0000256" key="2">
    <source>
        <dbReference type="ARBA" id="ARBA00022532"/>
    </source>
</evidence>
<dbReference type="PANTHER" id="PTHR11444">
    <property type="entry name" value="ASPARTATEAMMONIA/ARGININOSUCCINATE/ADENYLOSUCCINATE LYASE"/>
    <property type="match status" value="1"/>
</dbReference>
<comment type="similarity">
    <text evidence="1 4">Belongs to the class-II fumarase/aspartase family. Fumarase subfamily.</text>
</comment>
<dbReference type="Proteomes" id="UP000023755">
    <property type="component" value="Chromosome"/>
</dbReference>
<evidence type="ECO:0000313" key="7">
    <source>
        <dbReference type="EMBL" id="AHX11032.1"/>
    </source>
</evidence>
<name>X5GVH4_9RICK</name>
<dbReference type="FunFam" id="1.20.200.10:FF:000001">
    <property type="entry name" value="Fumarate hydratase, mitochondrial"/>
    <property type="match status" value="1"/>
</dbReference>
<dbReference type="InterPro" id="IPR005677">
    <property type="entry name" value="Fum_hydII"/>
</dbReference>
<feature type="binding site" evidence="4">
    <location>
        <begin position="323"/>
        <end position="325"/>
    </location>
    <ligand>
        <name>substrate</name>
    </ligand>
</feature>
<evidence type="ECO:0000259" key="6">
    <source>
        <dbReference type="Pfam" id="PF10415"/>
    </source>
</evidence>
<accession>X5GVH4</accession>
<dbReference type="FunFam" id="1.10.40.30:FF:000002">
    <property type="entry name" value="Fumarate hydratase class II"/>
    <property type="match status" value="1"/>
</dbReference>
<keyword evidence="8" id="KW-1185">Reference proteome</keyword>
<dbReference type="RefSeq" id="WP_038558723.1">
    <property type="nucleotide sequence ID" value="NZ_CP007481.1"/>
</dbReference>
<dbReference type="Gene3D" id="1.20.200.10">
    <property type="entry name" value="Fumarase/aspartase (Central domain)"/>
    <property type="match status" value="1"/>
</dbReference>
<dbReference type="InterPro" id="IPR018951">
    <property type="entry name" value="Fumarase_C_C"/>
</dbReference>
<feature type="binding site" description="in site B" evidence="4">
    <location>
        <begin position="128"/>
        <end position="131"/>
    </location>
    <ligand>
        <name>substrate</name>
    </ligand>
</feature>
<feature type="active site" description="Proton donor/acceptor" evidence="4">
    <location>
        <position position="187"/>
    </location>
</feature>
<dbReference type="FunFam" id="1.10.275.10:FF:000001">
    <property type="entry name" value="Fumarate hydratase, mitochondrial"/>
    <property type="match status" value="1"/>
</dbReference>
<feature type="active site" evidence="4">
    <location>
        <position position="317"/>
    </location>
</feature>
<dbReference type="InterPro" id="IPR008948">
    <property type="entry name" value="L-Aspartase-like"/>
</dbReference>
<dbReference type="GO" id="GO:0005737">
    <property type="term" value="C:cytoplasm"/>
    <property type="evidence" value="ECO:0007669"/>
    <property type="project" value="UniProtKB-SubCell"/>
</dbReference>
<dbReference type="InterPro" id="IPR022761">
    <property type="entry name" value="Fumarate_lyase_N"/>
</dbReference>
<organism evidence="7 8">
    <name type="scientific">Neorickettsia helminthoeca str. Oregon</name>
    <dbReference type="NCBI Taxonomy" id="1286528"/>
    <lineage>
        <taxon>Bacteria</taxon>
        <taxon>Pseudomonadati</taxon>
        <taxon>Pseudomonadota</taxon>
        <taxon>Alphaproteobacteria</taxon>
        <taxon>Rickettsiales</taxon>
        <taxon>Anaplasmataceae</taxon>
        <taxon>Neorickettsia</taxon>
    </lineage>
</organism>
<evidence type="ECO:0000313" key="8">
    <source>
        <dbReference type="Proteomes" id="UP000023755"/>
    </source>
</evidence>
<dbReference type="UniPathway" id="UPA00223">
    <property type="reaction ID" value="UER01007"/>
</dbReference>
<dbReference type="STRING" id="1286528.NHE_0058"/>
<evidence type="ECO:0000256" key="4">
    <source>
        <dbReference type="HAMAP-Rule" id="MF_00743"/>
    </source>
</evidence>
<feature type="site" description="Important for catalytic activity" evidence="4">
    <location>
        <position position="330"/>
    </location>
</feature>